<organism evidence="1">
    <name type="scientific">Culicoides sonorensis</name>
    <name type="common">Biting midge</name>
    <dbReference type="NCBI Taxonomy" id="179676"/>
    <lineage>
        <taxon>Eukaryota</taxon>
        <taxon>Metazoa</taxon>
        <taxon>Ecdysozoa</taxon>
        <taxon>Arthropoda</taxon>
        <taxon>Hexapoda</taxon>
        <taxon>Insecta</taxon>
        <taxon>Pterygota</taxon>
        <taxon>Neoptera</taxon>
        <taxon>Endopterygota</taxon>
        <taxon>Diptera</taxon>
        <taxon>Nematocera</taxon>
        <taxon>Chironomoidea</taxon>
        <taxon>Ceratopogonidae</taxon>
        <taxon>Ceratopogoninae</taxon>
        <taxon>Culicoides</taxon>
        <taxon>Monoculicoides</taxon>
    </lineage>
</organism>
<gene>
    <name evidence="1" type="primary">CSON014647</name>
</gene>
<protein>
    <submittedName>
        <fullName evidence="1">CSON014647 protein</fullName>
    </submittedName>
</protein>
<name>A0A336MNI8_CULSO</name>
<dbReference type="VEuPathDB" id="VectorBase:CSON014647"/>
<dbReference type="AlphaFoldDB" id="A0A336MNI8"/>
<accession>A0A336MNI8</accession>
<sequence length="69" mass="8212">MYSYNIFEDITNGNKRSNENLIRLSNKKLRTDEQILCIYDNLIKNNENNTFITSNLKLYQFENCTNLTV</sequence>
<dbReference type="EMBL" id="UFQT01000842">
    <property type="protein sequence ID" value="SSX27548.1"/>
    <property type="molecule type" value="Genomic_DNA"/>
</dbReference>
<evidence type="ECO:0000313" key="1">
    <source>
        <dbReference type="EMBL" id="SSX27548.1"/>
    </source>
</evidence>
<proteinExistence type="predicted"/>
<reference evidence="1" key="1">
    <citation type="submission" date="2018-07" db="EMBL/GenBank/DDBJ databases">
        <authorList>
            <person name="Quirk P.G."/>
            <person name="Krulwich T.A."/>
        </authorList>
    </citation>
    <scope>NUCLEOTIDE SEQUENCE</scope>
</reference>